<proteinExistence type="predicted"/>
<dbReference type="Proteomes" id="UP000276133">
    <property type="component" value="Unassembled WGS sequence"/>
</dbReference>
<protein>
    <submittedName>
        <fullName evidence="1">Uncharacterized protein</fullName>
    </submittedName>
</protein>
<evidence type="ECO:0000313" key="1">
    <source>
        <dbReference type="EMBL" id="RNA29953.1"/>
    </source>
</evidence>
<reference evidence="1 2" key="1">
    <citation type="journal article" date="2018" name="Sci. Rep.">
        <title>Genomic signatures of local adaptation to the degree of environmental predictability in rotifers.</title>
        <authorList>
            <person name="Franch-Gras L."/>
            <person name="Hahn C."/>
            <person name="Garcia-Roger E.M."/>
            <person name="Carmona M.J."/>
            <person name="Serra M."/>
            <person name="Gomez A."/>
        </authorList>
    </citation>
    <scope>NUCLEOTIDE SEQUENCE [LARGE SCALE GENOMIC DNA]</scope>
    <source>
        <strain evidence="1">HYR1</strain>
    </source>
</reference>
<evidence type="ECO:0000313" key="2">
    <source>
        <dbReference type="Proteomes" id="UP000276133"/>
    </source>
</evidence>
<accession>A0A3M7S2A3</accession>
<organism evidence="1 2">
    <name type="scientific">Brachionus plicatilis</name>
    <name type="common">Marine rotifer</name>
    <name type="synonym">Brachionus muelleri</name>
    <dbReference type="NCBI Taxonomy" id="10195"/>
    <lineage>
        <taxon>Eukaryota</taxon>
        <taxon>Metazoa</taxon>
        <taxon>Spiralia</taxon>
        <taxon>Gnathifera</taxon>
        <taxon>Rotifera</taxon>
        <taxon>Eurotatoria</taxon>
        <taxon>Monogononta</taxon>
        <taxon>Pseudotrocha</taxon>
        <taxon>Ploima</taxon>
        <taxon>Brachionidae</taxon>
        <taxon>Brachionus</taxon>
    </lineage>
</organism>
<keyword evidence="2" id="KW-1185">Reference proteome</keyword>
<name>A0A3M7S2A3_BRAPC</name>
<dbReference type="AlphaFoldDB" id="A0A3M7S2A3"/>
<comment type="caution">
    <text evidence="1">The sequence shown here is derived from an EMBL/GenBank/DDBJ whole genome shotgun (WGS) entry which is preliminary data.</text>
</comment>
<dbReference type="EMBL" id="REGN01002147">
    <property type="protein sequence ID" value="RNA29953.1"/>
    <property type="molecule type" value="Genomic_DNA"/>
</dbReference>
<sequence>MCQLMPNFLSHSLILSLTKRFSMKLYGRSKIILAAGFGTFNSSVLKNNISFCKNPQLNQRKMYTASIKNRKKIFK</sequence>
<gene>
    <name evidence="1" type="ORF">BpHYR1_054518</name>
</gene>